<dbReference type="CDD" id="cd04301">
    <property type="entry name" value="NAT_SF"/>
    <property type="match status" value="1"/>
</dbReference>
<accession>A0A170PFR2</accession>
<evidence type="ECO:0000313" key="3">
    <source>
        <dbReference type="Proteomes" id="UP000215027"/>
    </source>
</evidence>
<dbReference type="PROSITE" id="PS51186">
    <property type="entry name" value="GNAT"/>
    <property type="match status" value="1"/>
</dbReference>
<dbReference type="Gene3D" id="3.40.630.30">
    <property type="match status" value="1"/>
</dbReference>
<dbReference type="RefSeq" id="WP_095042857.1">
    <property type="nucleotide sequence ID" value="NZ_LN890655.1"/>
</dbReference>
<dbReference type="EMBL" id="LN890655">
    <property type="protein sequence ID" value="CUS03353.2"/>
    <property type="molecule type" value="Genomic_DNA"/>
</dbReference>
<proteinExistence type="predicted"/>
<dbReference type="KEGG" id="pbf:CFX0092_A1475"/>
<evidence type="ECO:0000259" key="1">
    <source>
        <dbReference type="PROSITE" id="PS51186"/>
    </source>
</evidence>
<dbReference type="AlphaFoldDB" id="A0A170PFR2"/>
<gene>
    <name evidence="2" type="ORF">CFX0092_A1475</name>
</gene>
<reference evidence="2" key="1">
    <citation type="submission" date="2016-01" db="EMBL/GenBank/DDBJ databases">
        <authorList>
            <person name="Mcilroy J.S."/>
            <person name="Karst M S."/>
            <person name="Albertsen M."/>
        </authorList>
    </citation>
    <scope>NUCLEOTIDE SEQUENCE</scope>
    <source>
        <strain evidence="2">Cfx-K</strain>
    </source>
</reference>
<dbReference type="GO" id="GO:0016747">
    <property type="term" value="F:acyltransferase activity, transferring groups other than amino-acyl groups"/>
    <property type="evidence" value="ECO:0007669"/>
    <property type="project" value="InterPro"/>
</dbReference>
<protein>
    <submittedName>
        <fullName evidence="2">GCN5-related N-acetyltransferase</fullName>
    </submittedName>
</protein>
<name>A0A170PFR2_9CHLR</name>
<feature type="domain" description="N-acetyltransferase" evidence="1">
    <location>
        <begin position="168"/>
        <end position="307"/>
    </location>
</feature>
<sequence length="307" mass="34919">MNTTHRPYSEAAGDFNRLARFFIDDVANVRARSTWCLGRIVDWKWAVYAGKQRTPFFTDDNAHLWFDGFDRLTGFVIAESGDAGIAIITRAGYRFLFEEMLCWALDTWAGRGPRFGIELTEEQATEIEILKRHGFARAATFWTRRFDLTGPLVPRPTLEPGFTMVDMATHPDYRGQRLLRYNAFHRGAEYTPDELPHALMLDEVSRRNPIYHAPTDICVMAPDGRLVAGCEALIDAHNLEADIERVCTHEGFRRRGLARAAIIECLHRLKEMGLRSAYIMGYSEGALALYGSLGAVDEQAAYEYVRE</sequence>
<dbReference type="InterPro" id="IPR016181">
    <property type="entry name" value="Acyl_CoA_acyltransferase"/>
</dbReference>
<organism evidence="2 3">
    <name type="scientific">Candidatus Promineifilum breve</name>
    <dbReference type="NCBI Taxonomy" id="1806508"/>
    <lineage>
        <taxon>Bacteria</taxon>
        <taxon>Bacillati</taxon>
        <taxon>Chloroflexota</taxon>
        <taxon>Ardenticatenia</taxon>
        <taxon>Candidatus Promineifilales</taxon>
        <taxon>Candidatus Promineifilaceae</taxon>
        <taxon>Candidatus Promineifilum</taxon>
    </lineage>
</organism>
<dbReference type="Proteomes" id="UP000215027">
    <property type="component" value="Chromosome I"/>
</dbReference>
<dbReference type="SUPFAM" id="SSF55729">
    <property type="entry name" value="Acyl-CoA N-acyltransferases (Nat)"/>
    <property type="match status" value="1"/>
</dbReference>
<dbReference type="Pfam" id="PF00583">
    <property type="entry name" value="Acetyltransf_1"/>
    <property type="match status" value="1"/>
</dbReference>
<evidence type="ECO:0000313" key="2">
    <source>
        <dbReference type="EMBL" id="CUS03353.2"/>
    </source>
</evidence>
<keyword evidence="3" id="KW-1185">Reference proteome</keyword>
<dbReference type="OrthoDB" id="62792at2"/>
<dbReference type="InterPro" id="IPR000182">
    <property type="entry name" value="GNAT_dom"/>
</dbReference>